<keyword evidence="1" id="KW-1133">Transmembrane helix</keyword>
<name>I2B525_SHIBC</name>
<feature type="transmembrane region" description="Helical" evidence="1">
    <location>
        <begin position="36"/>
        <end position="58"/>
    </location>
</feature>
<dbReference type="HOGENOM" id="CLU_2810059_0_0_6"/>
<dbReference type="AlphaFoldDB" id="I2B525"/>
<accession>I2B525</accession>
<keyword evidence="1" id="KW-0812">Transmembrane</keyword>
<evidence type="ECO:0000313" key="2">
    <source>
        <dbReference type="EMBL" id="AFJ45629.1"/>
    </source>
</evidence>
<organism evidence="2 3">
    <name type="scientific">Shimwellia blattae (strain ATCC 29907 / DSM 4481 / JCM 1650 / NBRC 105725 / CDC 9005-74)</name>
    <name type="common">Escherichia blattae</name>
    <dbReference type="NCBI Taxonomy" id="630626"/>
    <lineage>
        <taxon>Bacteria</taxon>
        <taxon>Pseudomonadati</taxon>
        <taxon>Pseudomonadota</taxon>
        <taxon>Gammaproteobacteria</taxon>
        <taxon>Enterobacterales</taxon>
        <taxon>Enterobacteriaceae</taxon>
        <taxon>Shimwellia</taxon>
    </lineage>
</organism>
<evidence type="ECO:0000313" key="3">
    <source>
        <dbReference type="Proteomes" id="UP000001955"/>
    </source>
</evidence>
<gene>
    <name evidence="2" type="ordered locus">EBL_c05030</name>
</gene>
<dbReference type="KEGG" id="ebt:EBL_c05030"/>
<sequence length="67" mass="8088">MNTPVFRGDYLGIYLVHPIFIDMLHYLFKVKYYHPIYYIPIFSMITFLLSAISVYFLMKIRSVRGIF</sequence>
<reference evidence="2 3" key="1">
    <citation type="journal article" date="2012" name="J. Bacteriol.">
        <title>Complete genome sequence of the B12-producing Shimwellia blattae strain DSM 4481, isolated from a cockroach.</title>
        <authorList>
            <person name="Brzuszkiewicz E."/>
            <person name="Waschkowitz T."/>
            <person name="Wiezer A."/>
            <person name="Daniel R."/>
        </authorList>
    </citation>
    <scope>NUCLEOTIDE SEQUENCE [LARGE SCALE GENOMIC DNA]</scope>
    <source>
        <strain evidence="3">ATCC 29907 / DSM 4481 / JCM 1650 / NBRC 105725 / CDC 9005-74</strain>
    </source>
</reference>
<protein>
    <submittedName>
        <fullName evidence="2">Uncharacterized protein</fullName>
    </submittedName>
</protein>
<dbReference type="STRING" id="630626.EBL_c05030"/>
<evidence type="ECO:0000256" key="1">
    <source>
        <dbReference type="SAM" id="Phobius"/>
    </source>
</evidence>
<proteinExistence type="predicted"/>
<dbReference type="EMBL" id="CP001560">
    <property type="protein sequence ID" value="AFJ45629.1"/>
    <property type="molecule type" value="Genomic_DNA"/>
</dbReference>
<keyword evidence="3" id="KW-1185">Reference proteome</keyword>
<dbReference type="Proteomes" id="UP000001955">
    <property type="component" value="Chromosome"/>
</dbReference>
<keyword evidence="1" id="KW-0472">Membrane</keyword>